<organism evidence="14 15">
    <name type="scientific">Citrus x changshan-huyou</name>
    <dbReference type="NCBI Taxonomy" id="2935761"/>
    <lineage>
        <taxon>Eukaryota</taxon>
        <taxon>Viridiplantae</taxon>
        <taxon>Streptophyta</taxon>
        <taxon>Embryophyta</taxon>
        <taxon>Tracheophyta</taxon>
        <taxon>Spermatophyta</taxon>
        <taxon>Magnoliopsida</taxon>
        <taxon>eudicotyledons</taxon>
        <taxon>Gunneridae</taxon>
        <taxon>Pentapetalae</taxon>
        <taxon>rosids</taxon>
        <taxon>malvids</taxon>
        <taxon>Sapindales</taxon>
        <taxon>Rutaceae</taxon>
        <taxon>Aurantioideae</taxon>
        <taxon>Citrus</taxon>
    </lineage>
</organism>
<dbReference type="Pfam" id="PF02225">
    <property type="entry name" value="PA"/>
    <property type="match status" value="1"/>
</dbReference>
<dbReference type="InterPro" id="IPR051653">
    <property type="entry name" value="E3_ligase_sorting_rcpt"/>
</dbReference>
<evidence type="ECO:0000313" key="14">
    <source>
        <dbReference type="EMBL" id="KAK9214848.1"/>
    </source>
</evidence>
<keyword evidence="5" id="KW-0479">Metal-binding</keyword>
<evidence type="ECO:0000256" key="9">
    <source>
        <dbReference type="ARBA" id="ARBA00023136"/>
    </source>
</evidence>
<dbReference type="InterPro" id="IPR013083">
    <property type="entry name" value="Znf_RING/FYVE/PHD"/>
</dbReference>
<keyword evidence="7" id="KW-0862">Zinc</keyword>
<dbReference type="InterPro" id="IPR046450">
    <property type="entry name" value="PA_dom_sf"/>
</dbReference>
<evidence type="ECO:0000256" key="5">
    <source>
        <dbReference type="ARBA" id="ARBA00022723"/>
    </source>
</evidence>
<keyword evidence="6 11" id="KW-0863">Zinc-finger</keyword>
<evidence type="ECO:0000256" key="3">
    <source>
        <dbReference type="ARBA" id="ARBA00012483"/>
    </source>
</evidence>
<keyword evidence="4 12" id="KW-0812">Transmembrane</keyword>
<sequence length="347" mass="39045">MLLQEEQGRQMRNPLEFFIKLFIHLCFFVSLAFASIVWKPLSVHFPDLPAISAFSVADVNGSSICGALHEADPLNGCSPLSNAVVASNETNKTNFVLMIRGQCNFSYKIQNAQAAGYDAAIVYAHRKKSPLIYMTYPEGANVPAFYVTLETGAYLKEHARGEAGECCIFPLSYAWNKHVEKIIVWGMLLLFVISIPLLFWFARKLYPIDSPRRHRPEQTRQLPRSTVNALPSFVFSSVTSVRCHGRETLCSICLEDYREGENLRVLPCRHEFHSSCVDSWLIRWGTFCPVCRHEIRRSTSNEGNEQLSAKLLGSDQTWKTKCLVLYGFGVACIHGLLEIGLMAGISI</sequence>
<dbReference type="Gene3D" id="3.30.40.10">
    <property type="entry name" value="Zinc/RING finger domain, C3HC4 (zinc finger)"/>
    <property type="match status" value="1"/>
</dbReference>
<comment type="subcellular location">
    <subcellularLocation>
        <location evidence="2">Membrane</location>
        <topology evidence="2">Single-pass membrane protein</topology>
    </subcellularLocation>
</comment>
<evidence type="ECO:0000256" key="1">
    <source>
        <dbReference type="ARBA" id="ARBA00000900"/>
    </source>
</evidence>
<evidence type="ECO:0000313" key="15">
    <source>
        <dbReference type="Proteomes" id="UP001428341"/>
    </source>
</evidence>
<evidence type="ECO:0000259" key="13">
    <source>
        <dbReference type="PROSITE" id="PS50089"/>
    </source>
</evidence>
<gene>
    <name evidence="14" type="ORF">WN944_006848</name>
</gene>
<evidence type="ECO:0000256" key="8">
    <source>
        <dbReference type="ARBA" id="ARBA00022989"/>
    </source>
</evidence>
<evidence type="ECO:0000256" key="7">
    <source>
        <dbReference type="ARBA" id="ARBA00022833"/>
    </source>
</evidence>
<dbReference type="Proteomes" id="UP001428341">
    <property type="component" value="Unassembled WGS sequence"/>
</dbReference>
<comment type="catalytic activity">
    <reaction evidence="1">
        <text>S-ubiquitinyl-[E2 ubiquitin-conjugating enzyme]-L-cysteine + [acceptor protein]-L-lysine = [E2 ubiquitin-conjugating enzyme]-L-cysteine + N(6)-ubiquitinyl-[acceptor protein]-L-lysine.</text>
        <dbReference type="EC" id="2.3.2.27"/>
    </reaction>
</comment>
<dbReference type="GO" id="GO:0016020">
    <property type="term" value="C:membrane"/>
    <property type="evidence" value="ECO:0007669"/>
    <property type="project" value="UniProtKB-SubCell"/>
</dbReference>
<dbReference type="Gene3D" id="3.50.30.30">
    <property type="match status" value="1"/>
</dbReference>
<dbReference type="GO" id="GO:0008270">
    <property type="term" value="F:zinc ion binding"/>
    <property type="evidence" value="ECO:0007669"/>
    <property type="project" value="UniProtKB-KW"/>
</dbReference>
<dbReference type="SMART" id="SM00184">
    <property type="entry name" value="RING"/>
    <property type="match status" value="1"/>
</dbReference>
<feature type="transmembrane region" description="Helical" evidence="12">
    <location>
        <begin position="323"/>
        <end position="345"/>
    </location>
</feature>
<accession>A0AAP0MJX2</accession>
<name>A0AAP0MJX2_9ROSI</name>
<reference evidence="14 15" key="1">
    <citation type="submission" date="2024-05" db="EMBL/GenBank/DDBJ databases">
        <title>Haplotype-resolved chromosome-level genome assembly of Huyou (Citrus changshanensis).</title>
        <authorList>
            <person name="Miao C."/>
            <person name="Chen W."/>
            <person name="Wu Y."/>
            <person name="Wang L."/>
            <person name="Zhao S."/>
            <person name="Grierson D."/>
            <person name="Xu C."/>
            <person name="Chen K."/>
        </authorList>
    </citation>
    <scope>NUCLEOTIDE SEQUENCE [LARGE SCALE GENOMIC DNA]</scope>
    <source>
        <strain evidence="14">01-14</strain>
        <tissue evidence="14">Leaf</tissue>
    </source>
</reference>
<dbReference type="GO" id="GO:0061630">
    <property type="term" value="F:ubiquitin protein ligase activity"/>
    <property type="evidence" value="ECO:0007669"/>
    <property type="project" value="UniProtKB-EC"/>
</dbReference>
<dbReference type="SUPFAM" id="SSF57850">
    <property type="entry name" value="RING/U-box"/>
    <property type="match status" value="1"/>
</dbReference>
<dbReference type="SUPFAM" id="SSF52025">
    <property type="entry name" value="PA domain"/>
    <property type="match status" value="1"/>
</dbReference>
<keyword evidence="8 12" id="KW-1133">Transmembrane helix</keyword>
<feature type="transmembrane region" description="Helical" evidence="12">
    <location>
        <begin position="182"/>
        <end position="202"/>
    </location>
</feature>
<evidence type="ECO:0000256" key="6">
    <source>
        <dbReference type="ARBA" id="ARBA00022771"/>
    </source>
</evidence>
<dbReference type="PROSITE" id="PS50089">
    <property type="entry name" value="ZF_RING_2"/>
    <property type="match status" value="1"/>
</dbReference>
<keyword evidence="10" id="KW-0325">Glycoprotein</keyword>
<dbReference type="FunFam" id="3.30.40.10:FF:000388">
    <property type="entry name" value="Putative RING zinc finger domain superfamily protein"/>
    <property type="match status" value="1"/>
</dbReference>
<comment type="caution">
    <text evidence="14">The sequence shown here is derived from an EMBL/GenBank/DDBJ whole genome shotgun (WGS) entry which is preliminary data.</text>
</comment>
<proteinExistence type="predicted"/>
<evidence type="ECO:0000256" key="12">
    <source>
        <dbReference type="SAM" id="Phobius"/>
    </source>
</evidence>
<dbReference type="AlphaFoldDB" id="A0AAP0MJX2"/>
<evidence type="ECO:0000256" key="10">
    <source>
        <dbReference type="ARBA" id="ARBA00023180"/>
    </source>
</evidence>
<evidence type="ECO:0000256" key="11">
    <source>
        <dbReference type="PROSITE-ProRule" id="PRU00175"/>
    </source>
</evidence>
<dbReference type="EC" id="2.3.2.27" evidence="3"/>
<feature type="transmembrane region" description="Helical" evidence="12">
    <location>
        <begin position="21"/>
        <end position="38"/>
    </location>
</feature>
<evidence type="ECO:0000256" key="2">
    <source>
        <dbReference type="ARBA" id="ARBA00004167"/>
    </source>
</evidence>
<feature type="domain" description="RING-type" evidence="13">
    <location>
        <begin position="250"/>
        <end position="292"/>
    </location>
</feature>
<protein>
    <recommendedName>
        <fullName evidence="3">RING-type E3 ubiquitin transferase</fullName>
        <ecNumber evidence="3">2.3.2.27</ecNumber>
    </recommendedName>
</protein>
<keyword evidence="9 12" id="KW-0472">Membrane</keyword>
<dbReference type="Pfam" id="PF13639">
    <property type="entry name" value="zf-RING_2"/>
    <property type="match status" value="1"/>
</dbReference>
<evidence type="ECO:0000256" key="4">
    <source>
        <dbReference type="ARBA" id="ARBA00022692"/>
    </source>
</evidence>
<dbReference type="PANTHER" id="PTHR47168">
    <property type="entry name" value="RING ZINC FINGER DOMAIN SUPERFAMILY PROTEIN-RELATED"/>
    <property type="match status" value="1"/>
</dbReference>
<keyword evidence="15" id="KW-1185">Reference proteome</keyword>
<dbReference type="InterPro" id="IPR001841">
    <property type="entry name" value="Znf_RING"/>
</dbReference>
<dbReference type="InterPro" id="IPR003137">
    <property type="entry name" value="PA_domain"/>
</dbReference>
<dbReference type="EMBL" id="JBCGBO010000003">
    <property type="protein sequence ID" value="KAK9214848.1"/>
    <property type="molecule type" value="Genomic_DNA"/>
</dbReference>
<dbReference type="PANTHER" id="PTHR47168:SF1">
    <property type="entry name" value="OS02G0798600 PROTEIN"/>
    <property type="match status" value="1"/>
</dbReference>